<keyword evidence="2" id="KW-1185">Reference proteome</keyword>
<comment type="caution">
    <text evidence="1">The sequence shown here is derived from an EMBL/GenBank/DDBJ whole genome shotgun (WGS) entry which is preliminary data.</text>
</comment>
<protein>
    <submittedName>
        <fullName evidence="1">Uncharacterized protein</fullName>
    </submittedName>
</protein>
<accession>A0A556V569</accession>
<name>A0A556V569_BAGYA</name>
<proteinExistence type="predicted"/>
<sequence length="97" mass="10606">MSTGTYGRSNMPQVPSHSADFSLQEFFISRKRITRSTGTGDEYTHTVKPLPLCPAAAGLNVSCVLLYCIIITPSRSDFSNRGLLAGFGEFSFLQIKV</sequence>
<dbReference type="AlphaFoldDB" id="A0A556V569"/>
<reference evidence="1 2" key="1">
    <citation type="journal article" date="2019" name="Genome Biol. Evol.">
        <title>Whole-Genome Sequencing of the Giant Devil Catfish, Bagarius yarrelli.</title>
        <authorList>
            <person name="Jiang W."/>
            <person name="Lv Y."/>
            <person name="Cheng L."/>
            <person name="Yang K."/>
            <person name="Chao B."/>
            <person name="Wang X."/>
            <person name="Li Y."/>
            <person name="Pan X."/>
            <person name="You X."/>
            <person name="Zhang Y."/>
            <person name="Yang J."/>
            <person name="Li J."/>
            <person name="Zhang X."/>
            <person name="Liu S."/>
            <person name="Sun C."/>
            <person name="Yang J."/>
            <person name="Shi Q."/>
        </authorList>
    </citation>
    <scope>NUCLEOTIDE SEQUENCE [LARGE SCALE GENOMIC DNA]</scope>
    <source>
        <strain evidence="1">JWS20170419001</strain>
        <tissue evidence="1">Muscle</tissue>
    </source>
</reference>
<dbReference type="Proteomes" id="UP000319801">
    <property type="component" value="Unassembled WGS sequence"/>
</dbReference>
<evidence type="ECO:0000313" key="2">
    <source>
        <dbReference type="Proteomes" id="UP000319801"/>
    </source>
</evidence>
<gene>
    <name evidence="1" type="ORF">Baya_13253</name>
</gene>
<dbReference type="EMBL" id="VCAZ01000123">
    <property type="protein sequence ID" value="TSV15267.1"/>
    <property type="molecule type" value="Genomic_DNA"/>
</dbReference>
<evidence type="ECO:0000313" key="1">
    <source>
        <dbReference type="EMBL" id="TSV15267.1"/>
    </source>
</evidence>
<organism evidence="1 2">
    <name type="scientific">Bagarius yarrelli</name>
    <name type="common">Goonch</name>
    <name type="synonym">Bagrus yarrelli</name>
    <dbReference type="NCBI Taxonomy" id="175774"/>
    <lineage>
        <taxon>Eukaryota</taxon>
        <taxon>Metazoa</taxon>
        <taxon>Chordata</taxon>
        <taxon>Craniata</taxon>
        <taxon>Vertebrata</taxon>
        <taxon>Euteleostomi</taxon>
        <taxon>Actinopterygii</taxon>
        <taxon>Neopterygii</taxon>
        <taxon>Teleostei</taxon>
        <taxon>Ostariophysi</taxon>
        <taxon>Siluriformes</taxon>
        <taxon>Sisoridae</taxon>
        <taxon>Sisorinae</taxon>
        <taxon>Bagarius</taxon>
    </lineage>
</organism>